<keyword evidence="1" id="KW-1133">Transmembrane helix</keyword>
<evidence type="ECO:0000313" key="3">
    <source>
        <dbReference type="Proteomes" id="UP000265750"/>
    </source>
</evidence>
<name>A0A3A1WG05_9HYPH</name>
<dbReference type="EMBL" id="QYRN01000008">
    <property type="protein sequence ID" value="RIX99067.1"/>
    <property type="molecule type" value="Genomic_DNA"/>
</dbReference>
<proteinExistence type="predicted"/>
<keyword evidence="1" id="KW-0812">Transmembrane</keyword>
<comment type="caution">
    <text evidence="2">The sequence shown here is derived from an EMBL/GenBank/DDBJ whole genome shotgun (WGS) entry which is preliminary data.</text>
</comment>
<feature type="transmembrane region" description="Helical" evidence="1">
    <location>
        <begin position="12"/>
        <end position="31"/>
    </location>
</feature>
<reference evidence="3" key="1">
    <citation type="submission" date="2018-09" db="EMBL/GenBank/DDBJ databases">
        <authorList>
            <person name="Tuo L."/>
        </authorList>
    </citation>
    <scope>NUCLEOTIDE SEQUENCE [LARGE SCALE GENOMIC DNA]</scope>
    <source>
        <strain evidence="3">M2BS4Y-1</strain>
    </source>
</reference>
<evidence type="ECO:0000313" key="2">
    <source>
        <dbReference type="EMBL" id="RIX99067.1"/>
    </source>
</evidence>
<accession>A0A3A1WG05</accession>
<gene>
    <name evidence="2" type="ORF">D3218_14905</name>
</gene>
<sequence>MKDASHPFFRPLWRRVAVVAVCAAWSVVEFVMGDPTWGIMTGAIGAYAAYTFLVAYKPPPEAAEAPGEPGPPPAA</sequence>
<dbReference type="AlphaFoldDB" id="A0A3A1WG05"/>
<dbReference type="RefSeq" id="WP_119540892.1">
    <property type="nucleotide sequence ID" value="NZ_QYRN01000008.1"/>
</dbReference>
<protein>
    <submittedName>
        <fullName evidence="2">DUF3329 domain-containing protein</fullName>
    </submittedName>
</protein>
<dbReference type="Proteomes" id="UP000265750">
    <property type="component" value="Unassembled WGS sequence"/>
</dbReference>
<organism evidence="2 3">
    <name type="scientific">Aureimonas flava</name>
    <dbReference type="NCBI Taxonomy" id="2320271"/>
    <lineage>
        <taxon>Bacteria</taxon>
        <taxon>Pseudomonadati</taxon>
        <taxon>Pseudomonadota</taxon>
        <taxon>Alphaproteobacteria</taxon>
        <taxon>Hyphomicrobiales</taxon>
        <taxon>Aurantimonadaceae</taxon>
        <taxon>Aureimonas</taxon>
    </lineage>
</organism>
<evidence type="ECO:0000256" key="1">
    <source>
        <dbReference type="SAM" id="Phobius"/>
    </source>
</evidence>
<keyword evidence="1" id="KW-0472">Membrane</keyword>
<keyword evidence="3" id="KW-1185">Reference proteome</keyword>
<feature type="transmembrane region" description="Helical" evidence="1">
    <location>
        <begin position="37"/>
        <end position="56"/>
    </location>
</feature>